<name>B9SXW8_RICCO</name>
<dbReference type="Proteomes" id="UP000008311">
    <property type="component" value="Unassembled WGS sequence"/>
</dbReference>
<dbReference type="InParanoid" id="B9SXW8"/>
<evidence type="ECO:0000256" key="1">
    <source>
        <dbReference type="SAM" id="MobiDB-lite"/>
    </source>
</evidence>
<feature type="region of interest" description="Disordered" evidence="1">
    <location>
        <begin position="1"/>
        <end position="25"/>
    </location>
</feature>
<dbReference type="EMBL" id="EQ974235">
    <property type="protein sequence ID" value="EEF31550.1"/>
    <property type="molecule type" value="Genomic_DNA"/>
</dbReference>
<keyword evidence="3" id="KW-1185">Reference proteome</keyword>
<accession>B9SXW8</accession>
<protein>
    <submittedName>
        <fullName evidence="2">Uncharacterized protein</fullName>
    </submittedName>
</protein>
<proteinExistence type="predicted"/>
<evidence type="ECO:0000313" key="2">
    <source>
        <dbReference type="EMBL" id="EEF31550.1"/>
    </source>
</evidence>
<reference evidence="3" key="1">
    <citation type="journal article" date="2010" name="Nat. Biotechnol.">
        <title>Draft genome sequence of the oilseed species Ricinus communis.</title>
        <authorList>
            <person name="Chan A.P."/>
            <person name="Crabtree J."/>
            <person name="Zhao Q."/>
            <person name="Lorenzi H."/>
            <person name="Orvis J."/>
            <person name="Puiu D."/>
            <person name="Melake-Berhan A."/>
            <person name="Jones K.M."/>
            <person name="Redman J."/>
            <person name="Chen G."/>
            <person name="Cahoon E.B."/>
            <person name="Gedil M."/>
            <person name="Stanke M."/>
            <person name="Haas B.J."/>
            <person name="Wortman J.R."/>
            <person name="Fraser-Liggett C.M."/>
            <person name="Ravel J."/>
            <person name="Rabinowicz P.D."/>
        </authorList>
    </citation>
    <scope>NUCLEOTIDE SEQUENCE [LARGE SCALE GENOMIC DNA]</scope>
    <source>
        <strain evidence="3">cv. Hale</strain>
    </source>
</reference>
<organism evidence="2 3">
    <name type="scientific">Ricinus communis</name>
    <name type="common">Castor bean</name>
    <dbReference type="NCBI Taxonomy" id="3988"/>
    <lineage>
        <taxon>Eukaryota</taxon>
        <taxon>Viridiplantae</taxon>
        <taxon>Streptophyta</taxon>
        <taxon>Embryophyta</taxon>
        <taxon>Tracheophyta</taxon>
        <taxon>Spermatophyta</taxon>
        <taxon>Magnoliopsida</taxon>
        <taxon>eudicotyledons</taxon>
        <taxon>Gunneridae</taxon>
        <taxon>Pentapetalae</taxon>
        <taxon>rosids</taxon>
        <taxon>fabids</taxon>
        <taxon>Malpighiales</taxon>
        <taxon>Euphorbiaceae</taxon>
        <taxon>Acalyphoideae</taxon>
        <taxon>Acalypheae</taxon>
        <taxon>Ricinus</taxon>
    </lineage>
</organism>
<evidence type="ECO:0000313" key="3">
    <source>
        <dbReference type="Proteomes" id="UP000008311"/>
    </source>
</evidence>
<feature type="compositionally biased region" description="Polar residues" evidence="1">
    <location>
        <begin position="1"/>
        <end position="11"/>
    </location>
</feature>
<gene>
    <name evidence="2" type="ORF">RCOM_0974670</name>
</gene>
<feature type="compositionally biased region" description="Acidic residues" evidence="1">
    <location>
        <begin position="15"/>
        <end position="25"/>
    </location>
</feature>
<dbReference type="AlphaFoldDB" id="B9SXW8"/>
<sequence>MSSAPKNTTVHESNEGLEEGLLDDEEVNIDEEFDEVKGLLEFSKHQIFDEICIACLTGDDEDELHKARNKIRESWYRNKAKNPVKETTTSIGEMCLLI</sequence>